<evidence type="ECO:0000313" key="2">
    <source>
        <dbReference type="EMBL" id="CAE8590235.1"/>
    </source>
</evidence>
<sequence>MRLPSPHPQPQQQQQQQQHSNTNSNNNNPRTGDPHARRRITQHKNPATKDLYRKRSQNTLFSILYFLSCTVFSTLSIQPELLSNGNFEPDQTDKARKCQNQNSPPPGCQSKQGRGKSRYSQHH</sequence>
<feature type="region of interest" description="Disordered" evidence="1">
    <location>
        <begin position="82"/>
        <end position="123"/>
    </location>
</feature>
<feature type="compositionally biased region" description="Basic residues" evidence="1">
    <location>
        <begin position="113"/>
        <end position="123"/>
    </location>
</feature>
<proteinExistence type="predicted"/>
<name>A0A813DX13_POLGL</name>
<accession>A0A813DX13</accession>
<evidence type="ECO:0000256" key="1">
    <source>
        <dbReference type="SAM" id="MobiDB-lite"/>
    </source>
</evidence>
<feature type="region of interest" description="Disordered" evidence="1">
    <location>
        <begin position="1"/>
        <end position="54"/>
    </location>
</feature>
<dbReference type="AlphaFoldDB" id="A0A813DX13"/>
<organism evidence="2 3">
    <name type="scientific">Polarella glacialis</name>
    <name type="common">Dinoflagellate</name>
    <dbReference type="NCBI Taxonomy" id="89957"/>
    <lineage>
        <taxon>Eukaryota</taxon>
        <taxon>Sar</taxon>
        <taxon>Alveolata</taxon>
        <taxon>Dinophyceae</taxon>
        <taxon>Suessiales</taxon>
        <taxon>Suessiaceae</taxon>
        <taxon>Polarella</taxon>
    </lineage>
</organism>
<feature type="compositionally biased region" description="Low complexity" evidence="1">
    <location>
        <begin position="10"/>
        <end position="29"/>
    </location>
</feature>
<protein>
    <submittedName>
        <fullName evidence="2">Uncharacterized protein</fullName>
    </submittedName>
</protein>
<comment type="caution">
    <text evidence="2">The sequence shown here is derived from an EMBL/GenBank/DDBJ whole genome shotgun (WGS) entry which is preliminary data.</text>
</comment>
<dbReference type="EMBL" id="CAJNNV010004146">
    <property type="protein sequence ID" value="CAE8590235.1"/>
    <property type="molecule type" value="Genomic_DNA"/>
</dbReference>
<gene>
    <name evidence="2" type="ORF">PGLA1383_LOCUS8959</name>
</gene>
<keyword evidence="3" id="KW-1185">Reference proteome</keyword>
<dbReference type="Proteomes" id="UP000654075">
    <property type="component" value="Unassembled WGS sequence"/>
</dbReference>
<reference evidence="2" key="1">
    <citation type="submission" date="2021-02" db="EMBL/GenBank/DDBJ databases">
        <authorList>
            <person name="Dougan E. K."/>
            <person name="Rhodes N."/>
            <person name="Thang M."/>
            <person name="Chan C."/>
        </authorList>
    </citation>
    <scope>NUCLEOTIDE SEQUENCE</scope>
</reference>
<evidence type="ECO:0000313" key="3">
    <source>
        <dbReference type="Proteomes" id="UP000654075"/>
    </source>
</evidence>